<evidence type="ECO:0000313" key="3">
    <source>
        <dbReference type="EMBL" id="MCG9025953.1"/>
    </source>
</evidence>
<dbReference type="EMBL" id="CP022115">
    <property type="protein sequence ID" value="ASJ24966.1"/>
    <property type="molecule type" value="Genomic_DNA"/>
</dbReference>
<keyword evidence="1" id="KW-0472">Membrane</keyword>
<reference evidence="3 5" key="4">
    <citation type="submission" date="2021-10" db="EMBL/GenBank/DDBJ databases">
        <title>Whole-genome sequencing analysis of Laribacter hongkongensis: virulence gene profiles, carbohydrate-active enzyme prediction, and antimicrobial resistance characterization.</title>
        <authorList>
            <person name="Yuan P."/>
            <person name="Zhan Y."/>
            <person name="Chen D."/>
        </authorList>
    </citation>
    <scope>NUCLEOTIDE SEQUENCE [LARGE SCALE GENOMIC DNA]</scope>
    <source>
        <strain evidence="3 5">W67</strain>
    </source>
</reference>
<reference evidence="2" key="3">
    <citation type="submission" date="2017-06" db="EMBL/GenBank/DDBJ databases">
        <authorList>
            <person name="Kim H.J."/>
            <person name="Triplett B.A."/>
        </authorList>
    </citation>
    <scope>NUCLEOTIDE SEQUENCE</scope>
    <source>
        <strain evidence="2">HLGZ1</strain>
    </source>
</reference>
<reference evidence="4" key="2">
    <citation type="submission" date="2017-06" db="EMBL/GenBank/DDBJ databases">
        <title>Whole genome sequence of Laribacter hongkongensis LHGZ1.</title>
        <authorList>
            <person name="Chen D."/>
            <person name="Wu H."/>
            <person name="Chen J."/>
        </authorList>
    </citation>
    <scope>NUCLEOTIDE SEQUENCE [LARGE SCALE GENOMIC DNA]</scope>
    <source>
        <strain evidence="4">LHGZ1</strain>
    </source>
</reference>
<reference evidence="2" key="1">
    <citation type="journal article" date="2017" name="J. Antimicrob. Chemother.">
        <title>Emergence and genomic analysis of MDR Laribacter hongkongensis strain HLGZ1 from Guangzhou, China.</title>
        <authorList>
            <person name="Wu H.K."/>
            <person name="Chen J.H."/>
            <person name="Yang L."/>
            <person name="Li A.R."/>
            <person name="Su D.H."/>
            <person name="Lin Y.P."/>
            <person name="Chen D.Q."/>
        </authorList>
    </citation>
    <scope>NUCLEOTIDE SEQUENCE</scope>
    <source>
        <strain evidence="2">HLGZ1</strain>
    </source>
</reference>
<dbReference type="OMA" id="LIVWMAW"/>
<keyword evidence="1" id="KW-0812">Transmembrane</keyword>
<accession>A0A248LKR6</accession>
<organism evidence="2 4">
    <name type="scientific">Laribacter hongkongensis</name>
    <dbReference type="NCBI Taxonomy" id="168471"/>
    <lineage>
        <taxon>Bacteria</taxon>
        <taxon>Pseudomonadati</taxon>
        <taxon>Pseudomonadota</taxon>
        <taxon>Betaproteobacteria</taxon>
        <taxon>Neisseriales</taxon>
        <taxon>Aquaspirillaceae</taxon>
        <taxon>Laribacter</taxon>
    </lineage>
</organism>
<dbReference type="Proteomes" id="UP001200247">
    <property type="component" value="Unassembled WGS sequence"/>
</dbReference>
<protein>
    <recommendedName>
        <fullName evidence="6">Transmembrane protein</fullName>
    </recommendedName>
</protein>
<dbReference type="AlphaFoldDB" id="A0A248LKR6"/>
<evidence type="ECO:0000313" key="2">
    <source>
        <dbReference type="EMBL" id="ASJ24966.1"/>
    </source>
</evidence>
<proteinExistence type="predicted"/>
<evidence type="ECO:0008006" key="6">
    <source>
        <dbReference type="Google" id="ProtNLM"/>
    </source>
</evidence>
<evidence type="ECO:0000313" key="4">
    <source>
        <dbReference type="Proteomes" id="UP000197424"/>
    </source>
</evidence>
<keyword evidence="1" id="KW-1133">Transmembrane helix</keyword>
<dbReference type="OrthoDB" id="8565731at2"/>
<evidence type="ECO:0000313" key="5">
    <source>
        <dbReference type="Proteomes" id="UP001200247"/>
    </source>
</evidence>
<feature type="transmembrane region" description="Helical" evidence="1">
    <location>
        <begin position="28"/>
        <end position="44"/>
    </location>
</feature>
<name>A0A248LKR6_9NEIS</name>
<dbReference type="GeneID" id="75108603"/>
<gene>
    <name evidence="3" type="ORF">LH440_08570</name>
    <name evidence="2" type="ORF">LHGZ1_2135</name>
</gene>
<dbReference type="Proteomes" id="UP000197424">
    <property type="component" value="Chromosome"/>
</dbReference>
<dbReference type="EMBL" id="JAJAXM010000012">
    <property type="protein sequence ID" value="MCG9025953.1"/>
    <property type="molecule type" value="Genomic_DNA"/>
</dbReference>
<evidence type="ECO:0000256" key="1">
    <source>
        <dbReference type="SAM" id="Phobius"/>
    </source>
</evidence>
<dbReference type="RefSeq" id="WP_012697545.1">
    <property type="nucleotide sequence ID" value="NZ_CP022115.1"/>
</dbReference>
<sequence>MLIVWMAWVYVVLMLAVAQDTLVQGGMVFVFLGLLPSGLLFYRVRHRQRLRAQGLLEPQKPRRRPPES</sequence>